<evidence type="ECO:0000313" key="2">
    <source>
        <dbReference type="EMBL" id="SCZ98659.1"/>
    </source>
</evidence>
<feature type="region of interest" description="Disordered" evidence="1">
    <location>
        <begin position="196"/>
        <end position="221"/>
    </location>
</feature>
<feature type="compositionally biased region" description="Polar residues" evidence="1">
    <location>
        <begin position="1"/>
        <end position="18"/>
    </location>
</feature>
<feature type="compositionally biased region" description="Basic and acidic residues" evidence="1">
    <location>
        <begin position="98"/>
        <end position="125"/>
    </location>
</feature>
<feature type="compositionally biased region" description="Basic and acidic residues" evidence="1">
    <location>
        <begin position="343"/>
        <end position="354"/>
    </location>
</feature>
<organism evidence="2 3">
    <name type="scientific">Microbotryum saponariae</name>
    <dbReference type="NCBI Taxonomy" id="289078"/>
    <lineage>
        <taxon>Eukaryota</taxon>
        <taxon>Fungi</taxon>
        <taxon>Dikarya</taxon>
        <taxon>Basidiomycota</taxon>
        <taxon>Pucciniomycotina</taxon>
        <taxon>Microbotryomycetes</taxon>
        <taxon>Microbotryales</taxon>
        <taxon>Microbotryaceae</taxon>
        <taxon>Microbotryum</taxon>
    </lineage>
</organism>
<evidence type="ECO:0000256" key="1">
    <source>
        <dbReference type="SAM" id="MobiDB-lite"/>
    </source>
</evidence>
<gene>
    <name evidence="2" type="ORF">BZ3500_MVSOF-1268-A1-R1_CHR3-1G05531</name>
</gene>
<dbReference type="Proteomes" id="UP000249723">
    <property type="component" value="Unassembled WGS sequence"/>
</dbReference>
<keyword evidence="3" id="KW-1185">Reference proteome</keyword>
<feature type="region of interest" description="Disordered" evidence="1">
    <location>
        <begin position="1"/>
        <end position="81"/>
    </location>
</feature>
<reference evidence="3" key="1">
    <citation type="submission" date="2016-10" db="EMBL/GenBank/DDBJ databases">
        <authorList>
            <person name="Jeantristanb JTB J.-T."/>
            <person name="Ricardo R."/>
        </authorList>
    </citation>
    <scope>NUCLEOTIDE SEQUENCE [LARGE SCALE GENOMIC DNA]</scope>
</reference>
<evidence type="ECO:0000313" key="3">
    <source>
        <dbReference type="Proteomes" id="UP000249723"/>
    </source>
</evidence>
<feature type="region of interest" description="Disordered" evidence="1">
    <location>
        <begin position="330"/>
        <end position="354"/>
    </location>
</feature>
<sequence length="354" mass="38856">MTTGAPTSVRDSTTSSPMLQRPLSSRYGPANGATSIAGSSGGQHAGVTALQAGRGTTESRSKSIPMAQLDDPLPSPAHTHQLPTDATILSEAELVGAKHDHKDSATDVRKEDQKHEFEEVERERAGSTSRYINTPDDVEMLRRLAQAERDEYVKRHAEPEVIDRGKKGSVQEQLNKVLKLSRPTFNTLCTTSSCLASKRPRTTSGPDEQHPLDIPKLTNPSHSAQIYHTKIPIYAQVEQAPTIHQTVKHQIRLLSELNSSSPSLASHLPSKTTVCRSADNPAHAPLWRTFLVDGGNLTSNLTHNMESILHSDEQSCECVADGPVPESIQMYHPRRSGHRRPLRRPDDQHKTASI</sequence>
<protein>
    <submittedName>
        <fullName evidence="2">BZ3500_MvSof-1268-A1-R1_Chr3-1g05531 protein</fullName>
    </submittedName>
</protein>
<accession>A0A2X0KWN8</accession>
<name>A0A2X0KWN8_9BASI</name>
<feature type="compositionally biased region" description="Basic residues" evidence="1">
    <location>
        <begin position="332"/>
        <end position="342"/>
    </location>
</feature>
<dbReference type="AlphaFoldDB" id="A0A2X0KWN8"/>
<dbReference type="EMBL" id="FMWP01000096">
    <property type="protein sequence ID" value="SCZ98659.1"/>
    <property type="molecule type" value="Genomic_DNA"/>
</dbReference>
<feature type="region of interest" description="Disordered" evidence="1">
    <location>
        <begin position="98"/>
        <end position="131"/>
    </location>
</feature>
<dbReference type="OrthoDB" id="2118965at2759"/>
<proteinExistence type="predicted"/>